<evidence type="ECO:0000256" key="2">
    <source>
        <dbReference type="ARBA" id="ARBA00022692"/>
    </source>
</evidence>
<feature type="transmembrane region" description="Helical" evidence="7">
    <location>
        <begin position="6"/>
        <end position="27"/>
    </location>
</feature>
<evidence type="ECO:0000256" key="4">
    <source>
        <dbReference type="ARBA" id="ARBA00023136"/>
    </source>
</evidence>
<comment type="subcellular location">
    <subcellularLocation>
        <location evidence="1">Membrane</location>
        <topology evidence="1">Multi-pass membrane protein</topology>
    </subcellularLocation>
</comment>
<dbReference type="Pfam" id="PF20684">
    <property type="entry name" value="Fung_rhodopsin"/>
    <property type="match status" value="1"/>
</dbReference>
<feature type="transmembrane region" description="Helical" evidence="7">
    <location>
        <begin position="110"/>
        <end position="134"/>
    </location>
</feature>
<reference evidence="9 10" key="1">
    <citation type="submission" date="2019-04" db="EMBL/GenBank/DDBJ databases">
        <title>Comparative genomics and transcriptomics to analyze fruiting body development in filamentous ascomycetes.</title>
        <authorList>
            <consortium name="DOE Joint Genome Institute"/>
            <person name="Lutkenhaus R."/>
            <person name="Traeger S."/>
            <person name="Breuer J."/>
            <person name="Kuo A."/>
            <person name="Lipzen A."/>
            <person name="Pangilinan J."/>
            <person name="Dilworth D."/>
            <person name="Sandor L."/>
            <person name="Poggeler S."/>
            <person name="Barry K."/>
            <person name="Grigoriev I.V."/>
            <person name="Nowrousian M."/>
        </authorList>
    </citation>
    <scope>NUCLEOTIDE SEQUENCE [LARGE SCALE GENOMIC DNA]</scope>
    <source>
        <strain evidence="9 10">CBS 389.68</strain>
    </source>
</reference>
<evidence type="ECO:0000313" key="9">
    <source>
        <dbReference type="EMBL" id="TGZ80815.1"/>
    </source>
</evidence>
<feature type="transmembrane region" description="Helical" evidence="7">
    <location>
        <begin position="146"/>
        <end position="167"/>
    </location>
</feature>
<organism evidence="9 10">
    <name type="scientific">Ascodesmis nigricans</name>
    <dbReference type="NCBI Taxonomy" id="341454"/>
    <lineage>
        <taxon>Eukaryota</taxon>
        <taxon>Fungi</taxon>
        <taxon>Dikarya</taxon>
        <taxon>Ascomycota</taxon>
        <taxon>Pezizomycotina</taxon>
        <taxon>Pezizomycetes</taxon>
        <taxon>Pezizales</taxon>
        <taxon>Ascodesmidaceae</taxon>
        <taxon>Ascodesmis</taxon>
    </lineage>
</organism>
<dbReference type="AlphaFoldDB" id="A0A4V3SIP2"/>
<dbReference type="InterPro" id="IPR049326">
    <property type="entry name" value="Rhodopsin_dom_fungi"/>
</dbReference>
<feature type="transmembrane region" description="Helical" evidence="7">
    <location>
        <begin position="276"/>
        <end position="302"/>
    </location>
</feature>
<dbReference type="EMBL" id="ML220122">
    <property type="protein sequence ID" value="TGZ80815.1"/>
    <property type="molecule type" value="Genomic_DNA"/>
</dbReference>
<evidence type="ECO:0000256" key="7">
    <source>
        <dbReference type="SAM" id="Phobius"/>
    </source>
</evidence>
<dbReference type="InterPro" id="IPR052337">
    <property type="entry name" value="SAT4-like"/>
</dbReference>
<sequence length="427" mass="48762">MRAANRIAYDIIVTIIGLVFVASRLHVRYCINRGSLRSTVPAYILSDVFMVASLIFAATAAGIDVSTQIFKLREIGEHKFYGSEPTKNLIWMVVNQKLYLQWIEMNFKHAYIILIVCWIALYFAKGSFLLFYWTTVRSLNRRVYRLLIFVTIITAMSFIATLGLLLFNCLPISDQWTISTHNCMARNTFSTYKIASIGAALHLSTHMALLLIGFLIVRSHVTALGRWEWFSVAMLFGLGVMIFTAHCIRYAVQMSISTADTLKNIFYDYGGSRLEIWMLASALAELHICLIAISLPTLKLWLHRRKQQQSRLMTESPGKSERKSAFHRSRERNIMGIPRPPPAALSFHLSALTTRRSERNTLQRLSTTESAHNNKEFGRPTDSEQQMTNASNRSGRERIIKVYGATTNGYDEFERKGSIRIMNAENY</sequence>
<evidence type="ECO:0000256" key="5">
    <source>
        <dbReference type="ARBA" id="ARBA00038359"/>
    </source>
</evidence>
<comment type="similarity">
    <text evidence="5">Belongs to the SAT4 family.</text>
</comment>
<dbReference type="Proteomes" id="UP000298138">
    <property type="component" value="Unassembled WGS sequence"/>
</dbReference>
<keyword evidence="10" id="KW-1185">Reference proteome</keyword>
<gene>
    <name evidence="9" type="ORF">EX30DRAFT_364186</name>
</gene>
<evidence type="ECO:0000256" key="1">
    <source>
        <dbReference type="ARBA" id="ARBA00004141"/>
    </source>
</evidence>
<feature type="compositionally biased region" description="Polar residues" evidence="6">
    <location>
        <begin position="383"/>
        <end position="393"/>
    </location>
</feature>
<accession>A0A4V3SIP2</accession>
<feature type="region of interest" description="Disordered" evidence="6">
    <location>
        <begin position="358"/>
        <end position="395"/>
    </location>
</feature>
<feature type="transmembrane region" description="Helical" evidence="7">
    <location>
        <begin position="39"/>
        <end position="63"/>
    </location>
</feature>
<dbReference type="GO" id="GO:0016020">
    <property type="term" value="C:membrane"/>
    <property type="evidence" value="ECO:0007669"/>
    <property type="project" value="UniProtKB-SubCell"/>
</dbReference>
<keyword evidence="2 7" id="KW-0812">Transmembrane</keyword>
<evidence type="ECO:0000256" key="3">
    <source>
        <dbReference type="ARBA" id="ARBA00022989"/>
    </source>
</evidence>
<evidence type="ECO:0000259" key="8">
    <source>
        <dbReference type="Pfam" id="PF20684"/>
    </source>
</evidence>
<protein>
    <recommendedName>
        <fullName evidence="8">Rhodopsin domain-containing protein</fullName>
    </recommendedName>
</protein>
<keyword evidence="3 7" id="KW-1133">Transmembrane helix</keyword>
<dbReference type="PANTHER" id="PTHR33048:SF47">
    <property type="entry name" value="INTEGRAL MEMBRANE PROTEIN-RELATED"/>
    <property type="match status" value="1"/>
</dbReference>
<feature type="compositionally biased region" description="Basic and acidic residues" evidence="6">
    <location>
        <begin position="372"/>
        <end position="382"/>
    </location>
</feature>
<dbReference type="STRING" id="341454.A0A4V3SIP2"/>
<name>A0A4V3SIP2_9PEZI</name>
<dbReference type="PANTHER" id="PTHR33048">
    <property type="entry name" value="PTH11-LIKE INTEGRAL MEMBRANE PROTEIN (AFU_ORTHOLOGUE AFUA_5G11245)"/>
    <property type="match status" value="1"/>
</dbReference>
<dbReference type="InParanoid" id="A0A4V3SIP2"/>
<evidence type="ECO:0000256" key="6">
    <source>
        <dbReference type="SAM" id="MobiDB-lite"/>
    </source>
</evidence>
<evidence type="ECO:0000313" key="10">
    <source>
        <dbReference type="Proteomes" id="UP000298138"/>
    </source>
</evidence>
<feature type="transmembrane region" description="Helical" evidence="7">
    <location>
        <begin position="194"/>
        <end position="217"/>
    </location>
</feature>
<keyword evidence="4 7" id="KW-0472">Membrane</keyword>
<proteinExistence type="inferred from homology"/>
<feature type="transmembrane region" description="Helical" evidence="7">
    <location>
        <begin position="229"/>
        <end position="252"/>
    </location>
</feature>
<feature type="domain" description="Rhodopsin" evidence="8">
    <location>
        <begin position="42"/>
        <end position="303"/>
    </location>
</feature>
<feature type="compositionally biased region" description="Polar residues" evidence="6">
    <location>
        <begin position="362"/>
        <end position="371"/>
    </location>
</feature>